<reference evidence="2" key="1">
    <citation type="submission" date="2015-09" db="EMBL/GenBank/DDBJ databases">
        <authorList>
            <person name="Daims H."/>
        </authorList>
    </citation>
    <scope>NUCLEOTIDE SEQUENCE [LARGE SCALE GENOMIC DNA]</scope>
</reference>
<protein>
    <submittedName>
        <fullName evidence="1">Uncharacterized protein</fullName>
    </submittedName>
</protein>
<dbReference type="Proteomes" id="UP000066284">
    <property type="component" value="Chromosome 1"/>
</dbReference>
<proteinExistence type="predicted"/>
<evidence type="ECO:0000313" key="1">
    <source>
        <dbReference type="EMBL" id="CUQ67067.1"/>
    </source>
</evidence>
<dbReference type="AlphaFoldDB" id="A0A0S4KX93"/>
<dbReference type="EMBL" id="LN885086">
    <property type="protein sequence ID" value="CUQ67067.1"/>
    <property type="molecule type" value="Genomic_DNA"/>
</dbReference>
<accession>A0A0S4KX93</accession>
<keyword evidence="2" id="KW-1185">Reference proteome</keyword>
<gene>
    <name evidence="1" type="ORF">NITINOP_2095</name>
</gene>
<name>A0A0S4KX93_9BACT</name>
<evidence type="ECO:0000313" key="2">
    <source>
        <dbReference type="Proteomes" id="UP000066284"/>
    </source>
</evidence>
<dbReference type="OrthoDB" id="9852718at2"/>
<organism evidence="1 2">
    <name type="scientific">Candidatus Nitrospira inopinata</name>
    <dbReference type="NCBI Taxonomy" id="1715989"/>
    <lineage>
        <taxon>Bacteria</taxon>
        <taxon>Pseudomonadati</taxon>
        <taxon>Nitrospirota</taxon>
        <taxon>Nitrospiria</taxon>
        <taxon>Nitrospirales</taxon>
        <taxon>Nitrospiraceae</taxon>
        <taxon>Nitrospira</taxon>
    </lineage>
</organism>
<dbReference type="KEGG" id="nio:NITINOP_2095"/>
<sequence length="89" mass="9814">MSSTKMIVVIGSLVLVVVGGGLGAWMASTAPPDNLEPWKEQQCNEYVTQLERVNQYKMFWSFVQRRVAFNDCLSRIEEAGGKPTGGAHP</sequence>
<dbReference type="RefSeq" id="WP_062485130.1">
    <property type="nucleotide sequence ID" value="NZ_LN885086.1"/>
</dbReference>